<dbReference type="Proteomes" id="UP001353858">
    <property type="component" value="Unassembled WGS sequence"/>
</dbReference>
<evidence type="ECO:0000256" key="4">
    <source>
        <dbReference type="ARBA" id="ARBA00022825"/>
    </source>
</evidence>
<dbReference type="FunFam" id="2.40.10.10:FF:000036">
    <property type="entry name" value="Trypsin beta"/>
    <property type="match status" value="1"/>
</dbReference>
<dbReference type="InterPro" id="IPR001254">
    <property type="entry name" value="Trypsin_dom"/>
</dbReference>
<keyword evidence="3 6" id="KW-0378">Hydrolase</keyword>
<keyword evidence="9" id="KW-1185">Reference proteome</keyword>
<dbReference type="PROSITE" id="PS00134">
    <property type="entry name" value="TRYPSIN_HIS"/>
    <property type="match status" value="2"/>
</dbReference>
<dbReference type="EMBL" id="JARPUR010000006">
    <property type="protein sequence ID" value="KAK4874893.1"/>
    <property type="molecule type" value="Genomic_DNA"/>
</dbReference>
<evidence type="ECO:0000259" key="7">
    <source>
        <dbReference type="PROSITE" id="PS50240"/>
    </source>
</evidence>
<sequence length="702" mass="77396">MFVNHRILSLVFFYSTFNYATARYLQNVYFKMHTDLSSYEGECGDDRTAGVCKKISECFLPNGNLVDKYHHGLETCGHEGLIEIVCCPINSKSNERKSELACRTYAQDFPADVRDKILGGKNAQLGEFPHMAILGYKYQNSNELRWECGASLISLNFLLTAAHCVDRPDGILPTKVRLGTVNKYGRDKIKPQDMNIKSIVINHEYLPRLKRNDLALIELEFNVTKSEYVYPACLHQDMLDPANLTATGWGLTSINGNTSDLLLKVELESVAVSNCSTFYQARTGRPILSTQICAKSSDGASDTCSGDSGGPLQIQEKPNSVYRIVGVTSYGIGCGGQRPVIKKKETTFRFLHLLGSVTVSYPQNEYGNFDNDVLFKNDGECGEGANKGVCKKVTECPTSNRALMHRKPHGLERCGFEGITEIVCCPSDTEPESRAPIITRKSETACKEYAKDLPPDITFQILGGENAKLGEFPHMAALGYKYEDDENFKWECGASLISKNFLLTAAHCIVKLDRILPTKVRLGVIDTTGKDKIEPLDINIKNTIVNPEYLPRLKRNDIALIELETEITKNKYVHPACLYQKPADPIGLIVTGWGLTSQGGDASAILQKATLEPVPVSNCSVYYQSRSGRPILPTQICAMSDDGKKDTCSGDSGGPLQIQEEPSTIYTIVGVTSYGIGCGGKNPGVYARVASYLNWIEGIVWP</sequence>
<dbReference type="AlphaFoldDB" id="A0AAN7QDS3"/>
<accession>A0AAN7QDS3</accession>
<dbReference type="GO" id="GO:0004252">
    <property type="term" value="F:serine-type endopeptidase activity"/>
    <property type="evidence" value="ECO:0007669"/>
    <property type="project" value="InterPro"/>
</dbReference>
<evidence type="ECO:0000256" key="2">
    <source>
        <dbReference type="ARBA" id="ARBA00022670"/>
    </source>
</evidence>
<dbReference type="InterPro" id="IPR033116">
    <property type="entry name" value="TRYPSIN_SER"/>
</dbReference>
<gene>
    <name evidence="8" type="ORF">RN001_014253</name>
</gene>
<dbReference type="PANTHER" id="PTHR24252">
    <property type="entry name" value="ACROSIN-RELATED"/>
    <property type="match status" value="1"/>
</dbReference>
<dbReference type="Gene3D" id="2.40.10.10">
    <property type="entry name" value="Trypsin-like serine proteases"/>
    <property type="match status" value="3"/>
</dbReference>
<comment type="subcellular location">
    <subcellularLocation>
        <location evidence="1">Secreted</location>
        <location evidence="1">Extracellular space</location>
    </subcellularLocation>
</comment>
<dbReference type="GO" id="GO:0005576">
    <property type="term" value="C:extracellular region"/>
    <property type="evidence" value="ECO:0007669"/>
    <property type="project" value="UniProtKB-SubCell"/>
</dbReference>
<feature type="domain" description="Peptidase S1" evidence="7">
    <location>
        <begin position="461"/>
        <end position="701"/>
    </location>
</feature>
<dbReference type="PROSITE" id="PS00135">
    <property type="entry name" value="TRYPSIN_SER"/>
    <property type="match status" value="2"/>
</dbReference>
<proteinExistence type="predicted"/>
<dbReference type="Pfam" id="PF00089">
    <property type="entry name" value="Trypsin"/>
    <property type="match status" value="2"/>
</dbReference>
<keyword evidence="5" id="KW-1015">Disulfide bond</keyword>
<comment type="caution">
    <text evidence="8">The sequence shown here is derived from an EMBL/GenBank/DDBJ whole genome shotgun (WGS) entry which is preliminary data.</text>
</comment>
<evidence type="ECO:0000256" key="5">
    <source>
        <dbReference type="ARBA" id="ARBA00023157"/>
    </source>
</evidence>
<dbReference type="InterPro" id="IPR009003">
    <property type="entry name" value="Peptidase_S1_PA"/>
</dbReference>
<evidence type="ECO:0000256" key="1">
    <source>
        <dbReference type="ARBA" id="ARBA00004239"/>
    </source>
</evidence>
<dbReference type="GO" id="GO:0006508">
    <property type="term" value="P:proteolysis"/>
    <property type="evidence" value="ECO:0007669"/>
    <property type="project" value="UniProtKB-KW"/>
</dbReference>
<dbReference type="PANTHER" id="PTHR24252:SF7">
    <property type="entry name" value="HYALIN"/>
    <property type="match status" value="1"/>
</dbReference>
<evidence type="ECO:0000313" key="8">
    <source>
        <dbReference type="EMBL" id="KAK4874893.1"/>
    </source>
</evidence>
<keyword evidence="2 6" id="KW-0645">Protease</keyword>
<dbReference type="SMART" id="SM00020">
    <property type="entry name" value="Tryp_SPc"/>
    <property type="match status" value="2"/>
</dbReference>
<organism evidence="8 9">
    <name type="scientific">Aquatica leii</name>
    <dbReference type="NCBI Taxonomy" id="1421715"/>
    <lineage>
        <taxon>Eukaryota</taxon>
        <taxon>Metazoa</taxon>
        <taxon>Ecdysozoa</taxon>
        <taxon>Arthropoda</taxon>
        <taxon>Hexapoda</taxon>
        <taxon>Insecta</taxon>
        <taxon>Pterygota</taxon>
        <taxon>Neoptera</taxon>
        <taxon>Endopterygota</taxon>
        <taxon>Coleoptera</taxon>
        <taxon>Polyphaga</taxon>
        <taxon>Elateriformia</taxon>
        <taxon>Elateroidea</taxon>
        <taxon>Lampyridae</taxon>
        <taxon>Luciolinae</taxon>
        <taxon>Aquatica</taxon>
    </lineage>
</organism>
<evidence type="ECO:0000313" key="9">
    <source>
        <dbReference type="Proteomes" id="UP001353858"/>
    </source>
</evidence>
<keyword evidence="4 6" id="KW-0720">Serine protease</keyword>
<feature type="domain" description="Peptidase S1" evidence="7">
    <location>
        <begin position="117"/>
        <end position="335"/>
    </location>
</feature>
<reference evidence="9" key="1">
    <citation type="submission" date="2023-01" db="EMBL/GenBank/DDBJ databases">
        <title>Key to firefly adult light organ development and bioluminescence: homeobox transcription factors regulate luciferase expression and transportation to peroxisome.</title>
        <authorList>
            <person name="Fu X."/>
        </authorList>
    </citation>
    <scope>NUCLEOTIDE SEQUENCE [LARGE SCALE GENOMIC DNA]</scope>
</reference>
<dbReference type="InterPro" id="IPR001314">
    <property type="entry name" value="Peptidase_S1A"/>
</dbReference>
<dbReference type="InterPro" id="IPR018114">
    <property type="entry name" value="TRYPSIN_HIS"/>
</dbReference>
<dbReference type="CDD" id="cd00190">
    <property type="entry name" value="Tryp_SPc"/>
    <property type="match status" value="2"/>
</dbReference>
<dbReference type="PRINTS" id="PR00722">
    <property type="entry name" value="CHYMOTRYPSIN"/>
</dbReference>
<protein>
    <recommendedName>
        <fullName evidence="7">Peptidase S1 domain-containing protein</fullName>
    </recommendedName>
</protein>
<name>A0AAN7QDS3_9COLE</name>
<evidence type="ECO:0000256" key="6">
    <source>
        <dbReference type="RuleBase" id="RU363034"/>
    </source>
</evidence>
<dbReference type="SUPFAM" id="SSF50494">
    <property type="entry name" value="Trypsin-like serine proteases"/>
    <property type="match status" value="2"/>
</dbReference>
<dbReference type="InterPro" id="IPR043504">
    <property type="entry name" value="Peptidase_S1_PA_chymotrypsin"/>
</dbReference>
<dbReference type="PROSITE" id="PS50240">
    <property type="entry name" value="TRYPSIN_DOM"/>
    <property type="match status" value="2"/>
</dbReference>
<evidence type="ECO:0000256" key="3">
    <source>
        <dbReference type="ARBA" id="ARBA00022801"/>
    </source>
</evidence>